<organism evidence="2 3">
    <name type="scientific">Euplotes crassus</name>
    <dbReference type="NCBI Taxonomy" id="5936"/>
    <lineage>
        <taxon>Eukaryota</taxon>
        <taxon>Sar</taxon>
        <taxon>Alveolata</taxon>
        <taxon>Ciliophora</taxon>
        <taxon>Intramacronucleata</taxon>
        <taxon>Spirotrichea</taxon>
        <taxon>Hypotrichia</taxon>
        <taxon>Euplotida</taxon>
        <taxon>Euplotidae</taxon>
        <taxon>Moneuplotes</taxon>
    </lineage>
</organism>
<reference evidence="2" key="1">
    <citation type="submission" date="2023-07" db="EMBL/GenBank/DDBJ databases">
        <authorList>
            <consortium name="AG Swart"/>
            <person name="Singh M."/>
            <person name="Singh A."/>
            <person name="Seah K."/>
            <person name="Emmerich C."/>
        </authorList>
    </citation>
    <scope>NUCLEOTIDE SEQUENCE</scope>
    <source>
        <strain evidence="2">DP1</strain>
    </source>
</reference>
<evidence type="ECO:0000256" key="1">
    <source>
        <dbReference type="SAM" id="MobiDB-lite"/>
    </source>
</evidence>
<evidence type="ECO:0000313" key="3">
    <source>
        <dbReference type="Proteomes" id="UP001295684"/>
    </source>
</evidence>
<name>A0AAD1UBG9_EUPCR</name>
<protein>
    <submittedName>
        <fullName evidence="2">Uncharacterized protein</fullName>
    </submittedName>
</protein>
<gene>
    <name evidence="2" type="ORF">ECRASSUSDP1_LOCUS4917</name>
</gene>
<comment type="caution">
    <text evidence="2">The sequence shown here is derived from an EMBL/GenBank/DDBJ whole genome shotgun (WGS) entry which is preliminary data.</text>
</comment>
<dbReference type="Proteomes" id="UP001295684">
    <property type="component" value="Unassembled WGS sequence"/>
</dbReference>
<feature type="region of interest" description="Disordered" evidence="1">
    <location>
        <begin position="212"/>
        <end position="238"/>
    </location>
</feature>
<dbReference type="AlphaFoldDB" id="A0AAD1UBG9"/>
<keyword evidence="3" id="KW-1185">Reference proteome</keyword>
<accession>A0AAD1UBG9</accession>
<proteinExistence type="predicted"/>
<feature type="compositionally biased region" description="Basic residues" evidence="1">
    <location>
        <begin position="229"/>
        <end position="238"/>
    </location>
</feature>
<evidence type="ECO:0000313" key="2">
    <source>
        <dbReference type="EMBL" id="CAI2363581.1"/>
    </source>
</evidence>
<dbReference type="EMBL" id="CAMPGE010004736">
    <property type="protein sequence ID" value="CAI2363581.1"/>
    <property type="molecule type" value="Genomic_DNA"/>
</dbReference>
<sequence length="250" mass="28933">MSNHRVSQVKSTSKHPWLLRNSKYDKMRNTEKLWEKSVIRKMSHPSNTKTISHNKISNKEQKRQDSLCIENSKITKAIYEKEKEDSSVYQNPETRNLSMNSSNQALNKTDAQIIQDVMELKNHQHFEAVNNSKVDLELSQTMLQPMRNHRPIFDSLPYQNICMKNKNPYSDQLSQGLRKESKSIISKAKFVKSILGKSDDAVNTLYTQETPHERTVLKKRAPRSNTRNKATKPTKSKPKLPCLVIQKATI</sequence>